<feature type="compositionally biased region" description="Acidic residues" evidence="5">
    <location>
        <begin position="313"/>
        <end position="325"/>
    </location>
</feature>
<protein>
    <submittedName>
        <fullName evidence="6 8">Tfiia large subunit</fullName>
    </submittedName>
</protein>
<dbReference type="SMART" id="SM01371">
    <property type="entry name" value="TFIIA"/>
    <property type="match status" value="1"/>
</dbReference>
<evidence type="ECO:0000313" key="6">
    <source>
        <dbReference type="EMBL" id="CDS21145.1"/>
    </source>
</evidence>
<feature type="compositionally biased region" description="Low complexity" evidence="5">
    <location>
        <begin position="418"/>
        <end position="449"/>
    </location>
</feature>
<feature type="compositionally biased region" description="Gly residues" evidence="5">
    <location>
        <begin position="471"/>
        <end position="483"/>
    </location>
</feature>
<dbReference type="SUPFAM" id="SSF47396">
    <property type="entry name" value="Transcription factor IIA (TFIIA), alpha-helical domain"/>
    <property type="match status" value="1"/>
</dbReference>
<feature type="compositionally biased region" description="Acidic residues" evidence="5">
    <location>
        <begin position="393"/>
        <end position="404"/>
    </location>
</feature>
<feature type="compositionally biased region" description="Basic residues" evidence="5">
    <location>
        <begin position="556"/>
        <end position="570"/>
    </location>
</feature>
<dbReference type="Pfam" id="PF03153">
    <property type="entry name" value="TFIIA"/>
    <property type="match status" value="1"/>
</dbReference>
<dbReference type="WBParaSite" id="EgrG_000555800">
    <property type="protein sequence ID" value="EgrG_000555800"/>
    <property type="gene ID" value="EgrG_000555800"/>
</dbReference>
<comment type="subcellular location">
    <subcellularLocation>
        <location evidence="1">Nucleus</location>
    </subcellularLocation>
</comment>
<evidence type="ECO:0000256" key="1">
    <source>
        <dbReference type="ARBA" id="ARBA00004123"/>
    </source>
</evidence>
<dbReference type="PANTHER" id="PTHR12694">
    <property type="entry name" value="TRANSCRIPTION INITIATION FACTOR IIA SUBUNIT 1"/>
    <property type="match status" value="1"/>
</dbReference>
<evidence type="ECO:0000313" key="8">
    <source>
        <dbReference type="WBParaSite" id="EgrG_000555800"/>
    </source>
</evidence>
<evidence type="ECO:0000313" key="7">
    <source>
        <dbReference type="Proteomes" id="UP000492820"/>
    </source>
</evidence>
<dbReference type="GO" id="GO:0006367">
    <property type="term" value="P:transcription initiation at RNA polymerase II promoter"/>
    <property type="evidence" value="ECO:0007669"/>
    <property type="project" value="InterPro"/>
</dbReference>
<dbReference type="InterPro" id="IPR004855">
    <property type="entry name" value="TFIIA_asu/bsu"/>
</dbReference>
<organism evidence="6">
    <name type="scientific">Echinococcus granulosus</name>
    <name type="common">Hydatid tapeworm</name>
    <dbReference type="NCBI Taxonomy" id="6210"/>
    <lineage>
        <taxon>Eukaryota</taxon>
        <taxon>Metazoa</taxon>
        <taxon>Spiralia</taxon>
        <taxon>Lophotrochozoa</taxon>
        <taxon>Platyhelminthes</taxon>
        <taxon>Cestoda</taxon>
        <taxon>Eucestoda</taxon>
        <taxon>Cyclophyllidea</taxon>
        <taxon>Taeniidae</taxon>
        <taxon>Echinococcus</taxon>
        <taxon>Echinococcus granulosus group</taxon>
    </lineage>
</organism>
<evidence type="ECO:0000256" key="5">
    <source>
        <dbReference type="SAM" id="MobiDB-lite"/>
    </source>
</evidence>
<reference evidence="6 7" key="1">
    <citation type="journal article" date="2013" name="Nature">
        <title>The genomes of four tapeworm species reveal adaptations to parasitism.</title>
        <authorList>
            <person name="Tsai I.J."/>
            <person name="Zarowiecki M."/>
            <person name="Holroyd N."/>
            <person name="Garciarrubio A."/>
            <person name="Sanchez-Flores A."/>
            <person name="Brooks K.L."/>
            <person name="Tracey A."/>
            <person name="Bobes R.J."/>
            <person name="Fragoso G."/>
            <person name="Sciutto E."/>
            <person name="Aslett M."/>
            <person name="Beasley H."/>
            <person name="Bennett H.M."/>
            <person name="Cai J."/>
            <person name="Camicia F."/>
            <person name="Clark R."/>
            <person name="Cucher M."/>
            <person name="De Silva N."/>
            <person name="Day T.A."/>
            <person name="Deplazes P."/>
            <person name="Estrada K."/>
            <person name="Fernandez C."/>
            <person name="Holland P.W."/>
            <person name="Hou J."/>
            <person name="Hu S."/>
            <person name="Huckvale T."/>
            <person name="Hung S.S."/>
            <person name="Kamenetzky L."/>
            <person name="Keane J.A."/>
            <person name="Kiss F."/>
            <person name="Koziol U."/>
            <person name="Lambert O."/>
            <person name="Liu K."/>
            <person name="Luo X."/>
            <person name="Luo Y."/>
            <person name="Macchiaroli N."/>
            <person name="Nichol S."/>
            <person name="Paps J."/>
            <person name="Parkinson J."/>
            <person name="Pouchkina-Stantcheva N."/>
            <person name="Riddiford N."/>
            <person name="Rosenzvit M."/>
            <person name="Salinas G."/>
            <person name="Wasmuth J.D."/>
            <person name="Zamanian M."/>
            <person name="Zheng Y."/>
            <person name="Cai X."/>
            <person name="Soberon X."/>
            <person name="Olson P.D."/>
            <person name="Laclette J.P."/>
            <person name="Brehm K."/>
            <person name="Berriman M."/>
            <person name="Garciarrubio A."/>
            <person name="Bobes R.J."/>
            <person name="Fragoso G."/>
            <person name="Sanchez-Flores A."/>
            <person name="Estrada K."/>
            <person name="Cevallos M.A."/>
            <person name="Morett E."/>
            <person name="Gonzalez V."/>
            <person name="Portillo T."/>
            <person name="Ochoa-Leyva A."/>
            <person name="Jose M.V."/>
            <person name="Sciutto E."/>
            <person name="Landa A."/>
            <person name="Jimenez L."/>
            <person name="Valdes V."/>
            <person name="Carrero J.C."/>
            <person name="Larralde C."/>
            <person name="Morales-Montor J."/>
            <person name="Limon-Lason J."/>
            <person name="Soberon X."/>
            <person name="Laclette J.P."/>
        </authorList>
    </citation>
    <scope>NUCLEOTIDE SEQUENCE [LARGE SCALE GENOMIC DNA]</scope>
</reference>
<feature type="region of interest" description="Disordered" evidence="5">
    <location>
        <begin position="365"/>
        <end position="449"/>
    </location>
</feature>
<reference evidence="6" key="2">
    <citation type="submission" date="2014-06" db="EMBL/GenBank/DDBJ databases">
        <authorList>
            <person name="Aslett M."/>
        </authorList>
    </citation>
    <scope>NUCLEOTIDE SEQUENCE</scope>
</reference>
<dbReference type="Proteomes" id="UP000492820">
    <property type="component" value="Unassembled WGS sequence"/>
</dbReference>
<name>A0A068WTY6_ECHGR</name>
<dbReference type="EMBL" id="LK028582">
    <property type="protein sequence ID" value="CDS21145.1"/>
    <property type="molecule type" value="Genomic_DNA"/>
</dbReference>
<dbReference type="GO" id="GO:0005672">
    <property type="term" value="C:transcription factor TFIIA complex"/>
    <property type="evidence" value="ECO:0007669"/>
    <property type="project" value="InterPro"/>
</dbReference>
<feature type="region of interest" description="Disordered" evidence="5">
    <location>
        <begin position="592"/>
        <end position="660"/>
    </location>
</feature>
<dbReference type="OrthoDB" id="6275927at2759"/>
<keyword evidence="4" id="KW-0539">Nucleus</keyword>
<comment type="similarity">
    <text evidence="2">Belongs to the TFIIA subunit 1 family.</text>
</comment>
<dbReference type="PANTHER" id="PTHR12694:SF8">
    <property type="entry name" value="TRANSCRIPTION INITIATION FACTOR IIA SUBUNIT 1"/>
    <property type="match status" value="1"/>
</dbReference>
<evidence type="ECO:0000256" key="3">
    <source>
        <dbReference type="ARBA" id="ARBA00023163"/>
    </source>
</evidence>
<reference evidence="8" key="3">
    <citation type="submission" date="2020-10" db="UniProtKB">
        <authorList>
            <consortium name="WormBaseParasite"/>
        </authorList>
    </citation>
    <scope>IDENTIFICATION</scope>
</reference>
<feature type="compositionally biased region" description="Pro residues" evidence="5">
    <location>
        <begin position="606"/>
        <end position="615"/>
    </location>
</feature>
<dbReference type="SUPFAM" id="SSF50784">
    <property type="entry name" value="Transcription factor IIA (TFIIA), beta-barrel domain"/>
    <property type="match status" value="1"/>
</dbReference>
<sequence>MNVDMLESLDCHWSQFRFAMVDVAGFYSSVINDVIEGMKETFTQEGLDLDLLEQLRKVLLILSLTELSTSAISCGPPNWLKLTWPTQSPLFRPRFTTRSVCKLRNFRQQTCVGQQGMPIPISRLPIQPNSLAGVSGGGGGGMRTLAPIARPNAPLTMSAATPTTGLVLRSAVGTSVQAPGTTAGRPPIVLAAALNPQAAGVQPRLANSLAGIAIRTPLGASGPGQPGTATTATIIGQPTMTSVNGVPTIPGQNVQILQVGQQTFVVPVQFRQPLGSAAATTQQLHDATGATIIAAAAPQQTQQQSFNRTQVDGVDDSDFDDDDDDVEVVEPYSVDTPSLRASMSVTTPQSLFSRTPGSAVQLLMGGSSTGVGGGGGGGGSGGTGVTATPGGGDGEDDSDDDDADMVVATPGVAGSMLTPNPASVATAASTTPATPHTMPTSTTTSASATTTASAAANTSKRAYDTVTTGAVAGGGGVGGGGGDLSRPRVAKRPRSSAHGDGKEFREYDDDLDDDLADDEEEDDEEDEEVEEEEEEEEEEGEFGSVATMTPAGQHWRCWRQRQQRRQRRRRWADVWRPDGSRRCRHQWLVLEGRTTGGGGEDDHIPDLPPSPPSSPQTPFNNGDAKGSGGTGDMEGTEGKGTGLAAEEEGEEEQLNSGDDVTDEELDSLFESDNLVVCQYEKVSHSRSKWRFWMRDGIMKIRGRDHLFQKLFAEVDWLIVPTNSVPAL</sequence>
<dbReference type="Gene3D" id="1.10.287.100">
    <property type="match status" value="1"/>
</dbReference>
<dbReference type="Gene3D" id="2.30.18.10">
    <property type="entry name" value="Transcription factor IIA (TFIIA), beta-barrel domain"/>
    <property type="match status" value="1"/>
</dbReference>
<gene>
    <name evidence="6" type="ORF">EgrG_000555800</name>
</gene>
<feature type="compositionally biased region" description="Gly residues" evidence="5">
    <location>
        <begin position="367"/>
        <end position="392"/>
    </location>
</feature>
<keyword evidence="3" id="KW-0804">Transcription</keyword>
<feature type="compositionally biased region" description="Acidic residues" evidence="5">
    <location>
        <begin position="645"/>
        <end position="660"/>
    </location>
</feature>
<evidence type="ECO:0000256" key="2">
    <source>
        <dbReference type="ARBA" id="ARBA00010059"/>
    </source>
</evidence>
<feature type="compositionally biased region" description="Acidic residues" evidence="5">
    <location>
        <begin position="506"/>
        <end position="541"/>
    </location>
</feature>
<dbReference type="CDD" id="cd07976">
    <property type="entry name" value="TFIIA_alpha_beta_like"/>
    <property type="match status" value="1"/>
</dbReference>
<evidence type="ECO:0000256" key="4">
    <source>
        <dbReference type="ARBA" id="ARBA00023242"/>
    </source>
</evidence>
<feature type="region of interest" description="Disordered" evidence="5">
    <location>
        <begin position="470"/>
        <end position="571"/>
    </location>
</feature>
<dbReference type="InterPro" id="IPR009088">
    <property type="entry name" value="TFIIA_b-brl"/>
</dbReference>
<feature type="region of interest" description="Disordered" evidence="5">
    <location>
        <begin position="298"/>
        <end position="325"/>
    </location>
</feature>
<accession>A0A068WTY6</accession>
<dbReference type="AlphaFoldDB" id="A0A068WTY6"/>
<proteinExistence type="inferred from homology"/>